<reference evidence="1" key="2">
    <citation type="submission" date="2004-02" db="EMBL/GenBank/DDBJ databases">
        <authorList>
            <consortium name="Genoscope"/>
            <consortium name="Whitehead Institute Centre for Genome Research"/>
        </authorList>
    </citation>
    <scope>NUCLEOTIDE SEQUENCE</scope>
</reference>
<proteinExistence type="predicted"/>
<sequence>MPSRTQWCEGRNCCILLSLLPAWLSFSPFHTGLFCIGPKLRPLRYRFPGGRFNSITVCCMLRWAVTLDVLTFKIPSNCK</sequence>
<protein>
    <submittedName>
        <fullName evidence="1">Chromosome 15 SCAF14981, whole genome shotgun sequence</fullName>
    </submittedName>
</protein>
<name>Q4RWU2_TETNG</name>
<gene>
    <name evidence="1" type="ORF">GSTENG00027692001</name>
</gene>
<dbReference type="EMBL" id="CAAE01014981">
    <property type="protein sequence ID" value="CAG07140.1"/>
    <property type="molecule type" value="Genomic_DNA"/>
</dbReference>
<dbReference type="KEGG" id="tng:GSTEN00027692G001"/>
<organism evidence="1">
    <name type="scientific">Tetraodon nigroviridis</name>
    <name type="common">Spotted green pufferfish</name>
    <name type="synonym">Chelonodon nigroviridis</name>
    <dbReference type="NCBI Taxonomy" id="99883"/>
    <lineage>
        <taxon>Eukaryota</taxon>
        <taxon>Metazoa</taxon>
        <taxon>Chordata</taxon>
        <taxon>Craniata</taxon>
        <taxon>Vertebrata</taxon>
        <taxon>Euteleostomi</taxon>
        <taxon>Actinopterygii</taxon>
        <taxon>Neopterygii</taxon>
        <taxon>Teleostei</taxon>
        <taxon>Neoteleostei</taxon>
        <taxon>Acanthomorphata</taxon>
        <taxon>Eupercaria</taxon>
        <taxon>Tetraodontiformes</taxon>
        <taxon>Tetradontoidea</taxon>
        <taxon>Tetraodontidae</taxon>
        <taxon>Tetraodon</taxon>
    </lineage>
</organism>
<dbReference type="AlphaFoldDB" id="Q4RWU2"/>
<reference evidence="1" key="1">
    <citation type="journal article" date="2004" name="Nature">
        <title>Genome duplication in the teleost fish Tetraodon nigroviridis reveals the early vertebrate proto-karyotype.</title>
        <authorList>
            <person name="Jaillon O."/>
            <person name="Aury J.-M."/>
            <person name="Brunet F."/>
            <person name="Petit J.-L."/>
            <person name="Stange-Thomann N."/>
            <person name="Mauceli E."/>
            <person name="Bouneau L."/>
            <person name="Fischer C."/>
            <person name="Ozouf-Costaz C."/>
            <person name="Bernot A."/>
            <person name="Nicaud S."/>
            <person name="Jaffe D."/>
            <person name="Fisher S."/>
            <person name="Lutfalla G."/>
            <person name="Dossat C."/>
            <person name="Segurens B."/>
            <person name="Dasilva C."/>
            <person name="Salanoubat M."/>
            <person name="Levy M."/>
            <person name="Boudet N."/>
            <person name="Castellano S."/>
            <person name="Anthouard V."/>
            <person name="Jubin C."/>
            <person name="Castelli V."/>
            <person name="Katinka M."/>
            <person name="Vacherie B."/>
            <person name="Biemont C."/>
            <person name="Skalli Z."/>
            <person name="Cattolico L."/>
            <person name="Poulain J."/>
            <person name="De Berardinis V."/>
            <person name="Cruaud C."/>
            <person name="Duprat S."/>
            <person name="Brottier P."/>
            <person name="Coutanceau J.-P."/>
            <person name="Gouzy J."/>
            <person name="Parra G."/>
            <person name="Lardier G."/>
            <person name="Chapple C."/>
            <person name="McKernan K.J."/>
            <person name="McEwan P."/>
            <person name="Bosak S."/>
            <person name="Kellis M."/>
            <person name="Volff J.-N."/>
            <person name="Guigo R."/>
            <person name="Zody M.C."/>
            <person name="Mesirov J."/>
            <person name="Lindblad-Toh K."/>
            <person name="Birren B."/>
            <person name="Nusbaum C."/>
            <person name="Kahn D."/>
            <person name="Robinson-Rechavi M."/>
            <person name="Laudet V."/>
            <person name="Schachter V."/>
            <person name="Quetier F."/>
            <person name="Saurin W."/>
            <person name="Scarpelli C."/>
            <person name="Wincker P."/>
            <person name="Lander E.S."/>
            <person name="Weissenbach J."/>
            <person name="Roest Crollius H."/>
        </authorList>
    </citation>
    <scope>NUCLEOTIDE SEQUENCE [LARGE SCALE GENOMIC DNA]</scope>
</reference>
<evidence type="ECO:0000313" key="1">
    <source>
        <dbReference type="EMBL" id="CAG07140.1"/>
    </source>
</evidence>
<accession>Q4RWU2</accession>